<evidence type="ECO:0000313" key="1">
    <source>
        <dbReference type="EMBL" id="BAK00798.1"/>
    </source>
</evidence>
<name>F2E0C6_HORVV</name>
<dbReference type="ExpressionAtlas" id="F2E0C6">
    <property type="expression patterns" value="baseline and differential"/>
</dbReference>
<accession>F2E0C6</accession>
<proteinExistence type="evidence at transcript level"/>
<sequence length="97" mass="10839">MANLFRLSHGAAYVCVYVVVHLFVCCSVCLMVLPSTGERVKVEPLKEKGVNMAVASRSPTFDITRDFIDKIELQPMFVAQEKAVMVPSRKCCSVSRR</sequence>
<organism evidence="1">
    <name type="scientific">Hordeum vulgare subsp. vulgare</name>
    <name type="common">Domesticated barley</name>
    <dbReference type="NCBI Taxonomy" id="112509"/>
    <lineage>
        <taxon>Eukaryota</taxon>
        <taxon>Viridiplantae</taxon>
        <taxon>Streptophyta</taxon>
        <taxon>Embryophyta</taxon>
        <taxon>Tracheophyta</taxon>
        <taxon>Spermatophyta</taxon>
        <taxon>Magnoliopsida</taxon>
        <taxon>Liliopsida</taxon>
        <taxon>Poales</taxon>
        <taxon>Poaceae</taxon>
        <taxon>BOP clade</taxon>
        <taxon>Pooideae</taxon>
        <taxon>Triticodae</taxon>
        <taxon>Triticeae</taxon>
        <taxon>Hordeinae</taxon>
        <taxon>Hordeum</taxon>
    </lineage>
</organism>
<dbReference type="EMBL" id="AK369597">
    <property type="protein sequence ID" value="BAK00798.1"/>
    <property type="molecule type" value="mRNA"/>
</dbReference>
<protein>
    <submittedName>
        <fullName evidence="1">Predicted protein</fullName>
    </submittedName>
</protein>
<reference evidence="1" key="1">
    <citation type="journal article" date="2011" name="Plant Physiol.">
        <title>Comprehensive sequence analysis of 24,783 barley full-length cDNAs derived from 12 clone libraries.</title>
        <authorList>
            <person name="Matsumoto T."/>
            <person name="Tanaka T."/>
            <person name="Sakai H."/>
            <person name="Amano N."/>
            <person name="Kanamori H."/>
            <person name="Kurita K."/>
            <person name="Kikuta A."/>
            <person name="Kamiya K."/>
            <person name="Yamamoto M."/>
            <person name="Ikawa H."/>
            <person name="Fujii N."/>
            <person name="Hori K."/>
            <person name="Itoh T."/>
            <person name="Sato K."/>
        </authorList>
    </citation>
    <scope>NUCLEOTIDE SEQUENCE</scope>
    <source>
        <tissue evidence="1">Shoot and root</tissue>
    </source>
</reference>
<dbReference type="AlphaFoldDB" id="F2E0C6"/>